<name>A0ABN6M2R2_9BACT</name>
<dbReference type="Proteomes" id="UP000830055">
    <property type="component" value="Chromosome"/>
</dbReference>
<proteinExistence type="predicted"/>
<gene>
    <name evidence="2" type="ORF">DPPLL_04410</name>
</gene>
<sequence length="210" mass="23590">MNEMDYWRLCDELTVIQAALLIVGADASDMNYCDYVLDWKPDERPPNFFPAFTALCHAVMGGKIPATKRMMIETKWDPTANAMREHETEKLDWCATTISVEDLKIWLKTRGIKTGFFFPQGVDIPDFLDANHKNYSPKLAAAIGAWQAVTLQPDLTKGKTVKQALLTWLRKNADRFGLTKDDGNPNEQGIEEVAKIANWDSRGGAPRTPG</sequence>
<accession>A0ABN6M2R2</accession>
<dbReference type="RefSeq" id="WP_284153175.1">
    <property type="nucleotide sequence ID" value="NZ_AP025516.1"/>
</dbReference>
<dbReference type="EMBL" id="AP025516">
    <property type="protein sequence ID" value="BDD86076.1"/>
    <property type="molecule type" value="Genomic_DNA"/>
</dbReference>
<feature type="region of interest" description="Disordered" evidence="1">
    <location>
        <begin position="179"/>
        <end position="210"/>
    </location>
</feature>
<evidence type="ECO:0000256" key="1">
    <source>
        <dbReference type="SAM" id="MobiDB-lite"/>
    </source>
</evidence>
<organism evidence="2 3">
    <name type="scientific">Desulfofustis limnaeus</name>
    <dbReference type="NCBI Taxonomy" id="2740163"/>
    <lineage>
        <taxon>Bacteria</taxon>
        <taxon>Pseudomonadati</taxon>
        <taxon>Thermodesulfobacteriota</taxon>
        <taxon>Desulfobulbia</taxon>
        <taxon>Desulfobulbales</taxon>
        <taxon>Desulfocapsaceae</taxon>
        <taxon>Desulfofustis</taxon>
    </lineage>
</organism>
<evidence type="ECO:0000313" key="3">
    <source>
        <dbReference type="Proteomes" id="UP000830055"/>
    </source>
</evidence>
<evidence type="ECO:0000313" key="2">
    <source>
        <dbReference type="EMBL" id="BDD86076.1"/>
    </source>
</evidence>
<protein>
    <submittedName>
        <fullName evidence="2">Uncharacterized protein</fullName>
    </submittedName>
</protein>
<keyword evidence="3" id="KW-1185">Reference proteome</keyword>
<reference evidence="2 3" key="1">
    <citation type="submission" date="2022-01" db="EMBL/GenBank/DDBJ databases">
        <title>Desulfofustis limnae sp. nov., a novel mesophilic sulfate-reducing bacterium isolated from marsh soil.</title>
        <authorList>
            <person name="Watanabe M."/>
            <person name="Takahashi A."/>
            <person name="Kojima H."/>
            <person name="Fukui M."/>
        </authorList>
    </citation>
    <scope>NUCLEOTIDE SEQUENCE [LARGE SCALE GENOMIC DNA]</scope>
    <source>
        <strain evidence="2 3">PPLL</strain>
    </source>
</reference>